<feature type="non-terminal residue" evidence="1">
    <location>
        <position position="1"/>
    </location>
</feature>
<organism evidence="1 2">
    <name type="scientific">Trifolium medium</name>
    <dbReference type="NCBI Taxonomy" id="97028"/>
    <lineage>
        <taxon>Eukaryota</taxon>
        <taxon>Viridiplantae</taxon>
        <taxon>Streptophyta</taxon>
        <taxon>Embryophyta</taxon>
        <taxon>Tracheophyta</taxon>
        <taxon>Spermatophyta</taxon>
        <taxon>Magnoliopsida</taxon>
        <taxon>eudicotyledons</taxon>
        <taxon>Gunneridae</taxon>
        <taxon>Pentapetalae</taxon>
        <taxon>rosids</taxon>
        <taxon>fabids</taxon>
        <taxon>Fabales</taxon>
        <taxon>Fabaceae</taxon>
        <taxon>Papilionoideae</taxon>
        <taxon>50 kb inversion clade</taxon>
        <taxon>NPAAA clade</taxon>
        <taxon>Hologalegina</taxon>
        <taxon>IRL clade</taxon>
        <taxon>Trifolieae</taxon>
        <taxon>Trifolium</taxon>
    </lineage>
</organism>
<dbReference type="EMBL" id="LXQA010706052">
    <property type="protein sequence ID" value="MCI66970.1"/>
    <property type="molecule type" value="Genomic_DNA"/>
</dbReference>
<dbReference type="AlphaFoldDB" id="A0A392U3A0"/>
<dbReference type="Proteomes" id="UP000265520">
    <property type="component" value="Unassembled WGS sequence"/>
</dbReference>
<accession>A0A392U3A0</accession>
<reference evidence="1 2" key="1">
    <citation type="journal article" date="2018" name="Front. Plant Sci.">
        <title>Red Clover (Trifolium pratense) and Zigzag Clover (T. medium) - A Picture of Genomic Similarities and Differences.</title>
        <authorList>
            <person name="Dluhosova J."/>
            <person name="Istvanek J."/>
            <person name="Nedelnik J."/>
            <person name="Repkova J."/>
        </authorList>
    </citation>
    <scope>NUCLEOTIDE SEQUENCE [LARGE SCALE GENOMIC DNA]</scope>
    <source>
        <strain evidence="2">cv. 10/8</strain>
        <tissue evidence="1">Leaf</tissue>
    </source>
</reference>
<sequence length="50" mass="5994">VYVIKIAEPRLTITKRQVRKEEEKWDEENHMVEEEGNHMEVVVAVDEEEV</sequence>
<evidence type="ECO:0000313" key="2">
    <source>
        <dbReference type="Proteomes" id="UP000265520"/>
    </source>
</evidence>
<name>A0A392U3A0_9FABA</name>
<keyword evidence="2" id="KW-1185">Reference proteome</keyword>
<evidence type="ECO:0000313" key="1">
    <source>
        <dbReference type="EMBL" id="MCI66970.1"/>
    </source>
</evidence>
<proteinExistence type="predicted"/>
<comment type="caution">
    <text evidence="1">The sequence shown here is derived from an EMBL/GenBank/DDBJ whole genome shotgun (WGS) entry which is preliminary data.</text>
</comment>
<protein>
    <submittedName>
        <fullName evidence="1">Uncharacterized protein</fullName>
    </submittedName>
</protein>